<name>A0A0A9C9U1_ARUDO</name>
<protein>
    <submittedName>
        <fullName evidence="1">Uncharacterized protein</fullName>
    </submittedName>
</protein>
<reference evidence="1" key="1">
    <citation type="submission" date="2014-09" db="EMBL/GenBank/DDBJ databases">
        <authorList>
            <person name="Magalhaes I.L.F."/>
            <person name="Oliveira U."/>
            <person name="Santos F.R."/>
            <person name="Vidigal T.H.D.A."/>
            <person name="Brescovit A.D."/>
            <person name="Santos A.J."/>
        </authorList>
    </citation>
    <scope>NUCLEOTIDE SEQUENCE</scope>
    <source>
        <tissue evidence="1">Shoot tissue taken approximately 20 cm above the soil surface</tissue>
    </source>
</reference>
<proteinExistence type="predicted"/>
<dbReference type="EMBL" id="GBRH01225544">
    <property type="protein sequence ID" value="JAD72351.1"/>
    <property type="molecule type" value="Transcribed_RNA"/>
</dbReference>
<reference evidence="1" key="2">
    <citation type="journal article" date="2015" name="Data Brief">
        <title>Shoot transcriptome of the giant reed, Arundo donax.</title>
        <authorList>
            <person name="Barrero R.A."/>
            <person name="Guerrero F.D."/>
            <person name="Moolhuijzen P."/>
            <person name="Goolsby J.A."/>
            <person name="Tidwell J."/>
            <person name="Bellgard S.E."/>
            <person name="Bellgard M.I."/>
        </authorList>
    </citation>
    <scope>NUCLEOTIDE SEQUENCE</scope>
    <source>
        <tissue evidence="1">Shoot tissue taken approximately 20 cm above the soil surface</tissue>
    </source>
</reference>
<organism evidence="1">
    <name type="scientific">Arundo donax</name>
    <name type="common">Giant reed</name>
    <name type="synonym">Donax arundinaceus</name>
    <dbReference type="NCBI Taxonomy" id="35708"/>
    <lineage>
        <taxon>Eukaryota</taxon>
        <taxon>Viridiplantae</taxon>
        <taxon>Streptophyta</taxon>
        <taxon>Embryophyta</taxon>
        <taxon>Tracheophyta</taxon>
        <taxon>Spermatophyta</taxon>
        <taxon>Magnoliopsida</taxon>
        <taxon>Liliopsida</taxon>
        <taxon>Poales</taxon>
        <taxon>Poaceae</taxon>
        <taxon>PACMAD clade</taxon>
        <taxon>Arundinoideae</taxon>
        <taxon>Arundineae</taxon>
        <taxon>Arundo</taxon>
    </lineage>
</organism>
<sequence length="47" mass="5879">MERHTECWSRWLANWVADWLVTKTTASHWRYRPQCKVRPDERHKPTQ</sequence>
<dbReference type="AlphaFoldDB" id="A0A0A9C9U1"/>
<accession>A0A0A9C9U1</accession>
<evidence type="ECO:0000313" key="1">
    <source>
        <dbReference type="EMBL" id="JAD72351.1"/>
    </source>
</evidence>